<dbReference type="SMART" id="SM00212">
    <property type="entry name" value="UBCc"/>
    <property type="match status" value="1"/>
</dbReference>
<dbReference type="EMBL" id="LUGH01000637">
    <property type="protein sequence ID" value="OBZ83578.1"/>
    <property type="molecule type" value="Genomic_DNA"/>
</dbReference>
<dbReference type="Proteomes" id="UP000093000">
    <property type="component" value="Unassembled WGS sequence"/>
</dbReference>
<dbReference type="GO" id="GO:0005524">
    <property type="term" value="F:ATP binding"/>
    <property type="evidence" value="ECO:0007669"/>
    <property type="project" value="UniProtKB-UniRule"/>
</dbReference>
<dbReference type="InterPro" id="IPR016135">
    <property type="entry name" value="UBQ-conjugating_enzyme/RWD"/>
</dbReference>
<evidence type="ECO:0000256" key="3">
    <source>
        <dbReference type="PROSITE-ProRule" id="PRU10133"/>
    </source>
</evidence>
<feature type="active site" description="Glycyl thioester intermediate" evidence="3">
    <location>
        <position position="90"/>
    </location>
</feature>
<dbReference type="PANTHER" id="PTHR24068">
    <property type="entry name" value="UBIQUITIN-CONJUGATING ENZYME E2"/>
    <property type="match status" value="1"/>
</dbReference>
<keyword evidence="2 4" id="KW-0833">Ubl conjugation pathway</keyword>
<dbReference type="GO" id="GO:0036503">
    <property type="term" value="P:ERAD pathway"/>
    <property type="evidence" value="ECO:0007669"/>
    <property type="project" value="EnsemblFungi"/>
</dbReference>
<evidence type="ECO:0000256" key="2">
    <source>
        <dbReference type="ARBA" id="ARBA00022786"/>
    </source>
</evidence>
<dbReference type="OrthoDB" id="9993688at2759"/>
<feature type="domain" description="UBC core" evidence="5">
    <location>
        <begin position="4"/>
        <end position="152"/>
    </location>
</feature>
<dbReference type="InterPro" id="IPR023313">
    <property type="entry name" value="UBQ-conjugating_AS"/>
</dbReference>
<reference evidence="6 7" key="1">
    <citation type="submission" date="2016-03" db="EMBL/GenBank/DDBJ databases">
        <title>Choanephora cucurbitarum.</title>
        <authorList>
            <person name="Min B."/>
            <person name="Park H."/>
            <person name="Park J.-H."/>
            <person name="Shin H.-D."/>
            <person name="Choi I.-G."/>
        </authorList>
    </citation>
    <scope>NUCLEOTIDE SEQUENCE [LARGE SCALE GENOMIC DNA]</scope>
    <source>
        <strain evidence="6 7">KUS-F28377</strain>
    </source>
</reference>
<dbReference type="InterPro" id="IPR000608">
    <property type="entry name" value="UBC"/>
</dbReference>
<evidence type="ECO:0000313" key="7">
    <source>
        <dbReference type="Proteomes" id="UP000093000"/>
    </source>
</evidence>
<keyword evidence="4" id="KW-0067">ATP-binding</keyword>
<dbReference type="InParanoid" id="A0A1C7N3K4"/>
<dbReference type="GO" id="GO:0070628">
    <property type="term" value="F:proteasome binding"/>
    <property type="evidence" value="ECO:0007669"/>
    <property type="project" value="EnsemblFungi"/>
</dbReference>
<name>A0A1C7N3K4_9FUNG</name>
<dbReference type="PROSITE" id="PS00183">
    <property type="entry name" value="UBC_1"/>
    <property type="match status" value="1"/>
</dbReference>
<evidence type="ECO:0000256" key="1">
    <source>
        <dbReference type="ARBA" id="ARBA00022679"/>
    </source>
</evidence>
<dbReference type="GO" id="GO:0004842">
    <property type="term" value="F:ubiquitin-protein transferase activity"/>
    <property type="evidence" value="ECO:0007669"/>
    <property type="project" value="EnsemblFungi"/>
</dbReference>
<dbReference type="PROSITE" id="PS50127">
    <property type="entry name" value="UBC_2"/>
    <property type="match status" value="1"/>
</dbReference>
<accession>A0A1C7N3K4</accession>
<evidence type="ECO:0000313" key="6">
    <source>
        <dbReference type="EMBL" id="OBZ83578.1"/>
    </source>
</evidence>
<comment type="caution">
    <text evidence="6">The sequence shown here is derived from an EMBL/GenBank/DDBJ whole genome shotgun (WGS) entry which is preliminary data.</text>
</comment>
<dbReference type="Pfam" id="PF00179">
    <property type="entry name" value="UQ_con"/>
    <property type="match status" value="1"/>
</dbReference>
<keyword evidence="7" id="KW-1185">Reference proteome</keyword>
<evidence type="ECO:0000259" key="5">
    <source>
        <dbReference type="PROSITE" id="PS50127"/>
    </source>
</evidence>
<dbReference type="GO" id="GO:0016050">
    <property type="term" value="P:vesicle organization"/>
    <property type="evidence" value="ECO:0007669"/>
    <property type="project" value="EnsemblFungi"/>
</dbReference>
<organism evidence="6 7">
    <name type="scientific">Choanephora cucurbitarum</name>
    <dbReference type="NCBI Taxonomy" id="101091"/>
    <lineage>
        <taxon>Eukaryota</taxon>
        <taxon>Fungi</taxon>
        <taxon>Fungi incertae sedis</taxon>
        <taxon>Mucoromycota</taxon>
        <taxon>Mucoromycotina</taxon>
        <taxon>Mucoromycetes</taxon>
        <taxon>Mucorales</taxon>
        <taxon>Mucorineae</taxon>
        <taxon>Choanephoraceae</taxon>
        <taxon>Choanephoroideae</taxon>
        <taxon>Choanephora</taxon>
    </lineage>
</organism>
<dbReference type="Gene3D" id="3.10.110.10">
    <property type="entry name" value="Ubiquitin Conjugating Enzyme"/>
    <property type="match status" value="1"/>
</dbReference>
<sequence>MPPNMHKRILNEIEDVNSDNTAPLFVYVPQESNMYHIIGSIEGPPDSPYEGGTFLLDINLNDNHPFGPPNIKFITKVYHPNVSSQTGAICLDVLKSNWSPAMTLRTSLMSIQALLDAPDASSPQDYQVAKVYTADFPEFLNEAKLWTRTYANQSLNAYIDATFEN</sequence>
<protein>
    <submittedName>
        <fullName evidence="6">Ubiquitin-conjugating enzyme E2 27</fullName>
    </submittedName>
</protein>
<dbReference type="STRING" id="101091.A0A1C7N3K4"/>
<keyword evidence="4" id="KW-0547">Nucleotide-binding</keyword>
<dbReference type="SUPFAM" id="SSF54495">
    <property type="entry name" value="UBC-like"/>
    <property type="match status" value="1"/>
</dbReference>
<proteinExistence type="inferred from homology"/>
<dbReference type="FunCoup" id="A0A1C7N3K4">
    <property type="interactions" value="1032"/>
</dbReference>
<dbReference type="AlphaFoldDB" id="A0A1C7N3K4"/>
<evidence type="ECO:0000256" key="4">
    <source>
        <dbReference type="RuleBase" id="RU362109"/>
    </source>
</evidence>
<gene>
    <name evidence="6" type="primary">UBC27</name>
    <name evidence="6" type="ORF">A0J61_08368</name>
</gene>
<dbReference type="GO" id="GO:0006511">
    <property type="term" value="P:ubiquitin-dependent protein catabolic process"/>
    <property type="evidence" value="ECO:0007669"/>
    <property type="project" value="EnsemblFungi"/>
</dbReference>
<comment type="similarity">
    <text evidence="4">Belongs to the ubiquitin-conjugating enzyme family.</text>
</comment>
<dbReference type="CDD" id="cd23800">
    <property type="entry name" value="UBCc_UBE2K"/>
    <property type="match status" value="1"/>
</dbReference>
<keyword evidence="1" id="KW-0808">Transferase</keyword>